<keyword evidence="3" id="KW-1185">Reference proteome</keyword>
<evidence type="ECO:0000313" key="2">
    <source>
        <dbReference type="EMBL" id="GAA4310049.1"/>
    </source>
</evidence>
<evidence type="ECO:0000313" key="3">
    <source>
        <dbReference type="Proteomes" id="UP001500582"/>
    </source>
</evidence>
<dbReference type="Pfam" id="PF05751">
    <property type="entry name" value="FixH"/>
    <property type="match status" value="1"/>
</dbReference>
<keyword evidence="1" id="KW-0472">Membrane</keyword>
<dbReference type="EMBL" id="BAABFT010000001">
    <property type="protein sequence ID" value="GAA4310049.1"/>
    <property type="molecule type" value="Genomic_DNA"/>
</dbReference>
<keyword evidence="1" id="KW-1133">Transmembrane helix</keyword>
<dbReference type="Proteomes" id="UP001500582">
    <property type="component" value="Unassembled WGS sequence"/>
</dbReference>
<dbReference type="InterPro" id="IPR008620">
    <property type="entry name" value="FixH"/>
</dbReference>
<dbReference type="RefSeq" id="WP_345209370.1">
    <property type="nucleotide sequence ID" value="NZ_BAABFT010000001.1"/>
</dbReference>
<feature type="transmembrane region" description="Helical" evidence="1">
    <location>
        <begin position="9"/>
        <end position="28"/>
    </location>
</feature>
<proteinExistence type="predicted"/>
<gene>
    <name evidence="2" type="ORF">GCM10023149_04610</name>
</gene>
<comment type="caution">
    <text evidence="2">The sequence shown here is derived from an EMBL/GenBank/DDBJ whole genome shotgun (WGS) entry which is preliminary data.</text>
</comment>
<accession>A0ABP8FSD5</accession>
<keyword evidence="1" id="KW-0812">Transmembrane</keyword>
<evidence type="ECO:0000256" key="1">
    <source>
        <dbReference type="SAM" id="Phobius"/>
    </source>
</evidence>
<name>A0ABP8FSD5_9SPHI</name>
<organism evidence="2 3">
    <name type="scientific">Mucilaginibacter gynuensis</name>
    <dbReference type="NCBI Taxonomy" id="1302236"/>
    <lineage>
        <taxon>Bacteria</taxon>
        <taxon>Pseudomonadati</taxon>
        <taxon>Bacteroidota</taxon>
        <taxon>Sphingobacteriia</taxon>
        <taxon>Sphingobacteriales</taxon>
        <taxon>Sphingobacteriaceae</taxon>
        <taxon>Mucilaginibacter</taxon>
    </lineage>
</organism>
<protein>
    <recommendedName>
        <fullName evidence="4">FixH protein</fullName>
    </recommendedName>
</protein>
<evidence type="ECO:0008006" key="4">
    <source>
        <dbReference type="Google" id="ProtNLM"/>
    </source>
</evidence>
<sequence>MKMNWGKGIVIGMVCFMLFIIVMVVAMFSQPADDYDKQYYEKGLAYDKDYKRAQQVIKDKAQPVIEFKGAEALIHFRTPVKGQVTFARPSDRNMDEKYDLDVDSENTAHIPLTRLKTGQWQLTFEWTANNNQYLYKKEVYLP</sequence>
<reference evidence="3" key="1">
    <citation type="journal article" date="2019" name="Int. J. Syst. Evol. Microbiol.">
        <title>The Global Catalogue of Microorganisms (GCM) 10K type strain sequencing project: providing services to taxonomists for standard genome sequencing and annotation.</title>
        <authorList>
            <consortium name="The Broad Institute Genomics Platform"/>
            <consortium name="The Broad Institute Genome Sequencing Center for Infectious Disease"/>
            <person name="Wu L."/>
            <person name="Ma J."/>
        </authorList>
    </citation>
    <scope>NUCLEOTIDE SEQUENCE [LARGE SCALE GENOMIC DNA]</scope>
    <source>
        <strain evidence="3">JCM 17705</strain>
    </source>
</reference>